<evidence type="ECO:0000313" key="4">
    <source>
        <dbReference type="EMBL" id="RMX95747.1"/>
    </source>
</evidence>
<dbReference type="EMBL" id="QWIK01001303">
    <property type="protein sequence ID" value="RMX95747.1"/>
    <property type="molecule type" value="Genomic_DNA"/>
</dbReference>
<evidence type="ECO:0000256" key="3">
    <source>
        <dbReference type="SAM" id="Phobius"/>
    </source>
</evidence>
<organism evidence="4 5">
    <name type="scientific">Hortaea werneckii</name>
    <name type="common">Black yeast</name>
    <name type="synonym">Cladosporium werneckii</name>
    <dbReference type="NCBI Taxonomy" id="91943"/>
    <lineage>
        <taxon>Eukaryota</taxon>
        <taxon>Fungi</taxon>
        <taxon>Dikarya</taxon>
        <taxon>Ascomycota</taxon>
        <taxon>Pezizomycotina</taxon>
        <taxon>Dothideomycetes</taxon>
        <taxon>Dothideomycetidae</taxon>
        <taxon>Mycosphaerellales</taxon>
        <taxon>Teratosphaeriaceae</taxon>
        <taxon>Hortaea</taxon>
    </lineage>
</organism>
<comment type="similarity">
    <text evidence="1">Belongs to the histidine acid phosphatase family.</text>
</comment>
<gene>
    <name evidence="4" type="ORF">D0868_11562</name>
</gene>
<evidence type="ECO:0000256" key="2">
    <source>
        <dbReference type="SAM" id="MobiDB-lite"/>
    </source>
</evidence>
<keyword evidence="3" id="KW-0472">Membrane</keyword>
<reference evidence="4 5" key="1">
    <citation type="journal article" date="2018" name="BMC Genomics">
        <title>Genomic evidence for intraspecific hybridization in a clonal and extremely halotolerant yeast.</title>
        <authorList>
            <person name="Gostincar C."/>
            <person name="Stajich J.E."/>
            <person name="Zupancic J."/>
            <person name="Zalar P."/>
            <person name="Gunde-Cimerman N."/>
        </authorList>
    </citation>
    <scope>NUCLEOTIDE SEQUENCE [LARGE SCALE GENOMIC DNA]</scope>
    <source>
        <strain evidence="4 5">EXF-6654</strain>
    </source>
</reference>
<comment type="caution">
    <text evidence="4">The sequence shown here is derived from an EMBL/GenBank/DDBJ whole genome shotgun (WGS) entry which is preliminary data.</text>
</comment>
<dbReference type="GO" id="GO:0016791">
    <property type="term" value="F:phosphatase activity"/>
    <property type="evidence" value="ECO:0007669"/>
    <property type="project" value="TreeGrafter"/>
</dbReference>
<dbReference type="Gene3D" id="3.40.50.1240">
    <property type="entry name" value="Phosphoglycerate mutase-like"/>
    <property type="match status" value="1"/>
</dbReference>
<name>A0A3M6XYA3_HORWE</name>
<proteinExistence type="inferred from homology"/>
<protein>
    <submittedName>
        <fullName evidence="4">Uncharacterized protein</fullName>
    </submittedName>
</protein>
<dbReference type="Proteomes" id="UP000282582">
    <property type="component" value="Unassembled WGS sequence"/>
</dbReference>
<keyword evidence="3" id="KW-1133">Transmembrane helix</keyword>
<dbReference type="Pfam" id="PF00328">
    <property type="entry name" value="His_Phos_2"/>
    <property type="match status" value="1"/>
</dbReference>
<accession>A0A3M6XYA3</accession>
<evidence type="ECO:0000313" key="5">
    <source>
        <dbReference type="Proteomes" id="UP000282582"/>
    </source>
</evidence>
<dbReference type="InterPro" id="IPR000560">
    <property type="entry name" value="His_Pase_clade-2"/>
</dbReference>
<dbReference type="PANTHER" id="PTHR11567">
    <property type="entry name" value="ACID PHOSPHATASE-RELATED"/>
    <property type="match status" value="1"/>
</dbReference>
<keyword evidence="3" id="KW-0812">Transmembrane</keyword>
<dbReference type="InterPro" id="IPR050645">
    <property type="entry name" value="Histidine_acid_phosphatase"/>
</dbReference>
<feature type="compositionally biased region" description="Basic and acidic residues" evidence="2">
    <location>
        <begin position="659"/>
        <end position="672"/>
    </location>
</feature>
<feature type="region of interest" description="Disordered" evidence="2">
    <location>
        <begin position="597"/>
        <end position="672"/>
    </location>
</feature>
<sequence>MDWLEDCIGISSLISAHEDVVGRLSMIRTLAFQLRVRHLVHRLHSGFISLLSFKSDDMLILSGVWPAATLLTFKTVTADEYTAWASVIFSRGGERTPEVLGHLPTVLTSLGAQQMYQSGSFFRGRYITSSLDLMSSDDDDTTLQDLSPKSINPLQLYVAAVDDQWTLASAQAFMQGLYPPYTLNDSITESLESSQMIANGSYIDYPLDGYQYSRIHAFSSADVEYPYLGGSLSCPAFNKQALDYMDTKDFRETQADSKSMYEAVGEPLLSDTLIEGAWDYYNAYAIYDYINYRYIHNRSTAALLDGPQYNGGASNASSMDQLRWYADQQQFAQLGNLDAANAFAADTPSWPGDVSGSISTIAGNMLAAKLLGQLQLAIQFRAEMYKLSILFGDFEPLLSFFALNKLPERNANFYGLPDFGSVAVLELFSWTNDTAGASFPTSADDLYVRFWFRNGTQDSNEYENRVFRQYGLFNRGPSQMDMSWAEFERGMYRILLPSVGDWCLQCGAQNVFCSLWNSSLSVGSTAATTTTSSSGGSSRLAPAVAGVIGAVVALVVAGLIFTAVMLLGGVRLRRVEQSHRSDLGGFKGSQKLASDRDLTVPKGGAIGASVERSNESPTNPMGHERVGSWEMKQADSAQRMDADAMQTSRRSSMEDEERVDPFRDPVRADERV</sequence>
<dbReference type="SUPFAM" id="SSF53254">
    <property type="entry name" value="Phosphoglycerate mutase-like"/>
    <property type="match status" value="1"/>
</dbReference>
<dbReference type="CDD" id="cd07061">
    <property type="entry name" value="HP_HAP_like"/>
    <property type="match status" value="1"/>
</dbReference>
<evidence type="ECO:0000256" key="1">
    <source>
        <dbReference type="ARBA" id="ARBA00005375"/>
    </source>
</evidence>
<dbReference type="InterPro" id="IPR029033">
    <property type="entry name" value="His_PPase_superfam"/>
</dbReference>
<dbReference type="PANTHER" id="PTHR11567:SF127">
    <property type="entry name" value="HISTIDINE ACID PHOSPHATASE"/>
    <property type="match status" value="1"/>
</dbReference>
<feature type="transmembrane region" description="Helical" evidence="3">
    <location>
        <begin position="543"/>
        <end position="570"/>
    </location>
</feature>
<dbReference type="AlphaFoldDB" id="A0A3M6XYA3"/>